<feature type="transmembrane region" description="Helical" evidence="1">
    <location>
        <begin position="910"/>
        <end position="929"/>
    </location>
</feature>
<comment type="caution">
    <text evidence="2">The sequence shown here is derived from an EMBL/GenBank/DDBJ whole genome shotgun (WGS) entry which is preliminary data.</text>
</comment>
<dbReference type="EMBL" id="BAAADD010000004">
    <property type="protein sequence ID" value="GAA0569352.1"/>
    <property type="molecule type" value="Genomic_DNA"/>
</dbReference>
<feature type="transmembrane region" description="Helical" evidence="1">
    <location>
        <begin position="547"/>
        <end position="564"/>
    </location>
</feature>
<reference evidence="2 3" key="1">
    <citation type="journal article" date="2019" name="Int. J. Syst. Evol. Microbiol.">
        <title>The Global Catalogue of Microorganisms (GCM) 10K type strain sequencing project: providing services to taxonomists for standard genome sequencing and annotation.</title>
        <authorList>
            <consortium name="The Broad Institute Genomics Platform"/>
            <consortium name="The Broad Institute Genome Sequencing Center for Infectious Disease"/>
            <person name="Wu L."/>
            <person name="Ma J."/>
        </authorList>
    </citation>
    <scope>NUCLEOTIDE SEQUENCE [LARGE SCALE GENOMIC DNA]</scope>
    <source>
        <strain evidence="2 3">JCM 15089</strain>
    </source>
</reference>
<feature type="transmembrane region" description="Helical" evidence="1">
    <location>
        <begin position="21"/>
        <end position="38"/>
    </location>
</feature>
<dbReference type="PANTHER" id="PTHR32063:SF16">
    <property type="entry name" value="CATION EFFLUX SYSTEM (ACRB_ACRD_ACRF FAMILY)"/>
    <property type="match status" value="1"/>
</dbReference>
<dbReference type="SUPFAM" id="SSF82714">
    <property type="entry name" value="Multidrug efflux transporter AcrB TolC docking domain, DN and DC subdomains"/>
    <property type="match status" value="2"/>
</dbReference>
<dbReference type="Proteomes" id="UP001499951">
    <property type="component" value="Unassembled WGS sequence"/>
</dbReference>
<dbReference type="Gene3D" id="3.30.70.1430">
    <property type="entry name" value="Multidrug efflux transporter AcrB pore domain"/>
    <property type="match status" value="2"/>
</dbReference>
<feature type="transmembrane region" description="Helical" evidence="1">
    <location>
        <begin position="962"/>
        <end position="986"/>
    </location>
</feature>
<dbReference type="SUPFAM" id="SSF82866">
    <property type="entry name" value="Multidrug efflux transporter AcrB transmembrane domain"/>
    <property type="match status" value="2"/>
</dbReference>
<evidence type="ECO:0000313" key="3">
    <source>
        <dbReference type="Proteomes" id="UP001499951"/>
    </source>
</evidence>
<feature type="transmembrane region" description="Helical" evidence="1">
    <location>
        <begin position="485"/>
        <end position="505"/>
    </location>
</feature>
<dbReference type="Gene3D" id="1.20.1640.10">
    <property type="entry name" value="Multidrug efflux transporter AcrB transmembrane domain"/>
    <property type="match status" value="2"/>
</dbReference>
<accession>A0ABN1EMU2</accession>
<evidence type="ECO:0000256" key="1">
    <source>
        <dbReference type="SAM" id="Phobius"/>
    </source>
</evidence>
<organism evidence="2 3">
    <name type="scientific">Rhizomicrobium electricum</name>
    <dbReference type="NCBI Taxonomy" id="480070"/>
    <lineage>
        <taxon>Bacteria</taxon>
        <taxon>Pseudomonadati</taxon>
        <taxon>Pseudomonadota</taxon>
        <taxon>Alphaproteobacteria</taxon>
        <taxon>Micropepsales</taxon>
        <taxon>Micropepsaceae</taxon>
        <taxon>Rhizomicrobium</taxon>
    </lineage>
</organism>
<dbReference type="Gene3D" id="3.30.2090.10">
    <property type="entry name" value="Multidrug efflux transporter AcrB TolC docking domain, DN and DC subdomains"/>
    <property type="match status" value="2"/>
</dbReference>
<evidence type="ECO:0000313" key="2">
    <source>
        <dbReference type="EMBL" id="GAA0569352.1"/>
    </source>
</evidence>
<dbReference type="RefSeq" id="WP_166929667.1">
    <property type="nucleotide sequence ID" value="NZ_BAAADD010000004.1"/>
</dbReference>
<protein>
    <submittedName>
        <fullName evidence="2">Efflux RND transporter permease subunit</fullName>
    </submittedName>
</protein>
<feature type="transmembrane region" description="Helical" evidence="1">
    <location>
        <begin position="406"/>
        <end position="427"/>
    </location>
</feature>
<sequence>MKLGFSGKLTRATIGSPLTPLFLMAAVVFGLIAVITIPREEEPQISVPMVDIFVTADGLKGPDAAELVTKPLEEIVKGIPGVEHVYSQTQDDRVVVTARFLTGTNEDEAIVRVQAKVRANYNRIPLGIPEPLIVARGINDVAVEVLTLSPTPEAAPHWNEKDLYQLATKVQAELAKVDNVGLTYIQGGSADEISVEPDPEKLALYGVTLQQLEAKIKGANQAFLAGQLRDSGRMVEAVAGKTLNGLPDIGLLLVTTRDGRPVYVRDLATVIVGPSPAEHRVWSINRVGKSWSTVPAVSIAFAKRNGANAVVVAEQLIERTNTLRGNIIPAGINAEVTRDYGKTANDKANELLFHLGLATVSIVLLIGFVVGWREAAVTLIVIPTTILLTLFAANLMGYTINRVSLFALIFSIGILVDDAIVVIENIARHWDMNDGRTRLQAAIQAVAEVGNPTIVATLTVIAALLPMMFVSGMMGPYMAPIPANASAAMLFSFFVAMVVAPWALLKLSGKDGKGSLKDEPHTEGAIGRFYRRIAGPIISSRENSKKFLKYVAIATGLVCILFVTKNVTVKLLPFDNKSELSVMVDLPEGATVEDTARVLFEAAAVAQRLPEVTSIQAYAGTPAPFNFNGLVRHSYLREKPEMGELQVNLTDKSARSRESHAIALDLRKQLANVKLPAGAVIKVVEVPPGPPVLSTLLAEIYGPDSKTRRAEAEEVKKLFKSVPFIVDVDDSYGQPRPRLRVTIDQDKLEYFGVEQSDVYDTLKAILGGVAVGYSHRGEDRDPMKIVVRLPKNDLEWTRKLESTPIPANAIPGNKAVVELGDIVHIDREPGTPTIFRRDMHYADMVTAELAGAYEAPIYGMGAVNDLIKKHDWKGLPQPQILLHGQPTDETKPSLLWDGEWEVTYVTFRDMGAAFGVALLGIYILVVAQFGSFKLPLVILTPVPLTLIGIVIGHWLFGAPFTATSMIGFIALAGIIVRNSILLVDFIRHGQHGDKPFKQVLLDAGATRFRPILLTALAAMIGAATILTDPIFQGLAISLLFGLASSTLLTVLVIPAIYVWLRDPERPQPPAPSRLHRAMERAGASASTIWRNDAEPRLRRGLDVLLVRRDRIAVWLKPVLMKLWSYLVRIFWSWEHRAAGFIARRRAH</sequence>
<keyword evidence="1" id="KW-1133">Transmembrane helix</keyword>
<feature type="transmembrane region" description="Helical" evidence="1">
    <location>
        <begin position="351"/>
        <end position="372"/>
    </location>
</feature>
<feature type="transmembrane region" description="Helical" evidence="1">
    <location>
        <begin position="439"/>
        <end position="465"/>
    </location>
</feature>
<dbReference type="PRINTS" id="PR00702">
    <property type="entry name" value="ACRIFLAVINRP"/>
</dbReference>
<feature type="transmembrane region" description="Helical" evidence="1">
    <location>
        <begin position="1007"/>
        <end position="1027"/>
    </location>
</feature>
<proteinExistence type="predicted"/>
<name>A0ABN1EMU2_9PROT</name>
<feature type="transmembrane region" description="Helical" evidence="1">
    <location>
        <begin position="1033"/>
        <end position="1060"/>
    </location>
</feature>
<feature type="transmembrane region" description="Helical" evidence="1">
    <location>
        <begin position="379"/>
        <end position="400"/>
    </location>
</feature>
<keyword evidence="3" id="KW-1185">Reference proteome</keyword>
<dbReference type="Gene3D" id="3.30.70.1440">
    <property type="entry name" value="Multidrug efflux transporter AcrB pore domain"/>
    <property type="match status" value="1"/>
</dbReference>
<keyword evidence="1" id="KW-0472">Membrane</keyword>
<feature type="transmembrane region" description="Helical" evidence="1">
    <location>
        <begin position="936"/>
        <end position="956"/>
    </location>
</feature>
<dbReference type="Gene3D" id="3.30.70.1320">
    <property type="entry name" value="Multidrug efflux transporter AcrB pore domain like"/>
    <property type="match status" value="1"/>
</dbReference>
<keyword evidence="1" id="KW-0812">Transmembrane</keyword>
<dbReference type="SUPFAM" id="SSF82693">
    <property type="entry name" value="Multidrug efflux transporter AcrB pore domain, PN1, PN2, PC1 and PC2 subdomains"/>
    <property type="match status" value="3"/>
</dbReference>
<dbReference type="Pfam" id="PF00873">
    <property type="entry name" value="ACR_tran"/>
    <property type="match status" value="1"/>
</dbReference>
<gene>
    <name evidence="2" type="ORF">GCM10008942_17540</name>
</gene>
<dbReference type="InterPro" id="IPR001036">
    <property type="entry name" value="Acrflvin-R"/>
</dbReference>
<dbReference type="InterPro" id="IPR027463">
    <property type="entry name" value="AcrB_DN_DC_subdom"/>
</dbReference>
<dbReference type="PANTHER" id="PTHR32063">
    <property type="match status" value="1"/>
</dbReference>